<dbReference type="InterPro" id="IPR050330">
    <property type="entry name" value="Bact_OuterMem_StrucFunc"/>
</dbReference>
<dbReference type="PANTHER" id="PTHR30329">
    <property type="entry name" value="STATOR ELEMENT OF FLAGELLAR MOTOR COMPLEX"/>
    <property type="match status" value="1"/>
</dbReference>
<dbReference type="InterPro" id="IPR006664">
    <property type="entry name" value="OMP_bac"/>
</dbReference>
<keyword evidence="6" id="KW-0732">Signal</keyword>
<dbReference type="Proteomes" id="UP000837932">
    <property type="component" value="Unassembled WGS sequence"/>
</dbReference>
<dbReference type="PROSITE" id="PS01068">
    <property type="entry name" value="OMPA_1"/>
    <property type="match status" value="1"/>
</dbReference>
<evidence type="ECO:0000259" key="7">
    <source>
        <dbReference type="PROSITE" id="PS51123"/>
    </source>
</evidence>
<keyword evidence="3" id="KW-0998">Cell outer membrane</keyword>
<reference evidence="8" key="1">
    <citation type="submission" date="2021-12" db="EMBL/GenBank/DDBJ databases">
        <authorList>
            <person name="Rodrigo-Torres L."/>
            <person name="Arahal R. D."/>
            <person name="Lucena T."/>
        </authorList>
    </citation>
    <scope>NUCLEOTIDE SEQUENCE</scope>
    <source>
        <strain evidence="8">CECT 8858</strain>
    </source>
</reference>
<dbReference type="Pfam" id="PF00691">
    <property type="entry name" value="OmpA"/>
    <property type="match status" value="1"/>
</dbReference>
<name>A0ABM9AQ63_9BACT</name>
<accession>A0ABM9AQ63</accession>
<dbReference type="InterPro" id="IPR011990">
    <property type="entry name" value="TPR-like_helical_dom_sf"/>
</dbReference>
<dbReference type="Gene3D" id="2.60.40.1120">
    <property type="entry name" value="Carboxypeptidase-like, regulatory domain"/>
    <property type="match status" value="1"/>
</dbReference>
<evidence type="ECO:0000313" key="9">
    <source>
        <dbReference type="Proteomes" id="UP000837932"/>
    </source>
</evidence>
<evidence type="ECO:0000256" key="3">
    <source>
        <dbReference type="ARBA" id="ARBA00023237"/>
    </source>
</evidence>
<dbReference type="InterPro" id="IPR036737">
    <property type="entry name" value="OmpA-like_sf"/>
</dbReference>
<dbReference type="PANTHER" id="PTHR30329:SF21">
    <property type="entry name" value="LIPOPROTEIN YIAD-RELATED"/>
    <property type="match status" value="1"/>
</dbReference>
<dbReference type="InterPro" id="IPR019734">
    <property type="entry name" value="TPR_rpt"/>
</dbReference>
<dbReference type="Gene3D" id="3.30.1330.60">
    <property type="entry name" value="OmpA-like domain"/>
    <property type="match status" value="1"/>
</dbReference>
<keyword evidence="8" id="KW-0449">Lipoprotein</keyword>
<dbReference type="SUPFAM" id="SSF103088">
    <property type="entry name" value="OmpA-like"/>
    <property type="match status" value="1"/>
</dbReference>
<dbReference type="SUPFAM" id="SSF48452">
    <property type="entry name" value="TPR-like"/>
    <property type="match status" value="1"/>
</dbReference>
<dbReference type="InterPro" id="IPR006690">
    <property type="entry name" value="OMPA-like_CS"/>
</dbReference>
<dbReference type="PROSITE" id="PS50005">
    <property type="entry name" value="TPR"/>
    <property type="match status" value="1"/>
</dbReference>
<evidence type="ECO:0000256" key="1">
    <source>
        <dbReference type="ARBA" id="ARBA00004442"/>
    </source>
</evidence>
<dbReference type="InterPro" id="IPR011659">
    <property type="entry name" value="WD40"/>
</dbReference>
<organism evidence="8 9">
    <name type="scientific">Emticicia aquatica</name>
    <dbReference type="NCBI Taxonomy" id="1681835"/>
    <lineage>
        <taxon>Bacteria</taxon>
        <taxon>Pseudomonadati</taxon>
        <taxon>Bacteroidota</taxon>
        <taxon>Cytophagia</taxon>
        <taxon>Cytophagales</taxon>
        <taxon>Leadbetterellaceae</taxon>
        <taxon>Emticicia</taxon>
    </lineage>
</organism>
<feature type="repeat" description="TPR" evidence="4">
    <location>
        <begin position="62"/>
        <end position="95"/>
    </location>
</feature>
<dbReference type="Gene3D" id="1.25.40.10">
    <property type="entry name" value="Tetratricopeptide repeat domain"/>
    <property type="match status" value="1"/>
</dbReference>
<dbReference type="CDD" id="cd07185">
    <property type="entry name" value="OmpA_C-like"/>
    <property type="match status" value="1"/>
</dbReference>
<feature type="chain" id="PRO_5046733760" evidence="6">
    <location>
        <begin position="19"/>
        <end position="629"/>
    </location>
</feature>
<evidence type="ECO:0000256" key="6">
    <source>
        <dbReference type="SAM" id="SignalP"/>
    </source>
</evidence>
<dbReference type="EMBL" id="CAKLPY010000001">
    <property type="protein sequence ID" value="CAH0995630.1"/>
    <property type="molecule type" value="Genomic_DNA"/>
</dbReference>
<evidence type="ECO:0000256" key="5">
    <source>
        <dbReference type="PROSITE-ProRule" id="PRU00473"/>
    </source>
</evidence>
<dbReference type="InterPro" id="IPR011042">
    <property type="entry name" value="6-blade_b-propeller_TolB-like"/>
</dbReference>
<dbReference type="PROSITE" id="PS51123">
    <property type="entry name" value="OMPA_2"/>
    <property type="match status" value="1"/>
</dbReference>
<gene>
    <name evidence="8" type="primary">pal_8</name>
    <name evidence="8" type="ORF">EMA8858_01754</name>
</gene>
<evidence type="ECO:0000256" key="2">
    <source>
        <dbReference type="ARBA" id="ARBA00023136"/>
    </source>
</evidence>
<evidence type="ECO:0000256" key="4">
    <source>
        <dbReference type="PROSITE-ProRule" id="PRU00339"/>
    </source>
</evidence>
<proteinExistence type="predicted"/>
<comment type="subcellular location">
    <subcellularLocation>
        <location evidence="1">Cell outer membrane</location>
    </subcellularLocation>
</comment>
<feature type="signal peptide" evidence="6">
    <location>
        <begin position="1"/>
        <end position="18"/>
    </location>
</feature>
<dbReference type="InterPro" id="IPR006665">
    <property type="entry name" value="OmpA-like"/>
</dbReference>
<keyword evidence="2 5" id="KW-0472">Membrane</keyword>
<keyword evidence="4" id="KW-0802">TPR repeat</keyword>
<dbReference type="Gene3D" id="2.120.10.30">
    <property type="entry name" value="TolB, C-terminal domain"/>
    <property type="match status" value="1"/>
</dbReference>
<dbReference type="SMART" id="SM00028">
    <property type="entry name" value="TPR"/>
    <property type="match status" value="3"/>
</dbReference>
<sequence>MQKIFTVIFLFLSINIFAQNSKLDAEKAKEFYNKALKNITERKTSEAIENLLKAIDKDSTFSDPYFKLGQINEAARSQENAIKYYKKAIELRPNDPLLTQGYTYIGTRLIKSGNYTQAKEYLSFSIKNVPPNSPVMKQLTKQLELCKFGEEAQKTPLNYIAAEMGSTINFKNKQYFPVLTADNETLIFTARSEDGDENLYISQLVNNVWTAPKSISPKINSTANEGTCSISADGRTLVFTSCDSRNSLGSCDLYISKKIGDEWSTPENLGENVNSPFWEAQPSLSTDGRILYFSSDRQGGYGRKDLWVSQLSENNSWTKAINLGPIVNTNNDEISPFIHANGHTLFFASDGHLGMGGLDLFMTESKIGVYSKPENLGFPVNTFEDQVALFISADGKKGYYSSDVKNTIKLFQFDIPKELSEKFKTTYFVKGIVKDAQNKKNIATTIELVDLKTNLVTENVKSDSITGEYTAVLPNGSKYGLFVNKNDYFFKSLSFDFSEKNESANKIIDIYLEPIKKNVKEVLNNIFFDSGKTDLRPESYTELEKLVVLFKQNPSLKVEISGHTDDIGKDVENQVLSEKRALSVTQYLVQKGVNALNIKSVGFGKSKPIVPNNSEENRQINRRIEISIL</sequence>
<dbReference type="RefSeq" id="WP_238806176.1">
    <property type="nucleotide sequence ID" value="NZ_CAKLPY010000001.1"/>
</dbReference>
<feature type="domain" description="OmpA-like" evidence="7">
    <location>
        <begin position="515"/>
        <end position="629"/>
    </location>
</feature>
<dbReference type="Pfam" id="PF07676">
    <property type="entry name" value="PD40"/>
    <property type="match status" value="3"/>
</dbReference>
<dbReference type="PRINTS" id="PR01021">
    <property type="entry name" value="OMPADOMAIN"/>
</dbReference>
<evidence type="ECO:0000313" key="8">
    <source>
        <dbReference type="EMBL" id="CAH0995630.1"/>
    </source>
</evidence>
<dbReference type="SUPFAM" id="SSF82171">
    <property type="entry name" value="DPP6 N-terminal domain-like"/>
    <property type="match status" value="1"/>
</dbReference>
<keyword evidence="9" id="KW-1185">Reference proteome</keyword>
<comment type="caution">
    <text evidence="8">The sequence shown here is derived from an EMBL/GenBank/DDBJ whole genome shotgun (WGS) entry which is preliminary data.</text>
</comment>
<protein>
    <submittedName>
        <fullName evidence="8">Peptidoglycan-associated lipoprotein</fullName>
    </submittedName>
</protein>
<dbReference type="Pfam" id="PF13181">
    <property type="entry name" value="TPR_8"/>
    <property type="match status" value="1"/>
</dbReference>